<organism evidence="2 3">
    <name type="scientific">Glossina austeni</name>
    <name type="common">Savannah tsetse fly</name>
    <dbReference type="NCBI Taxonomy" id="7395"/>
    <lineage>
        <taxon>Eukaryota</taxon>
        <taxon>Metazoa</taxon>
        <taxon>Ecdysozoa</taxon>
        <taxon>Arthropoda</taxon>
        <taxon>Hexapoda</taxon>
        <taxon>Insecta</taxon>
        <taxon>Pterygota</taxon>
        <taxon>Neoptera</taxon>
        <taxon>Endopterygota</taxon>
        <taxon>Diptera</taxon>
        <taxon>Brachycera</taxon>
        <taxon>Muscomorpha</taxon>
        <taxon>Hippoboscoidea</taxon>
        <taxon>Glossinidae</taxon>
        <taxon>Glossina</taxon>
    </lineage>
</organism>
<dbReference type="Proteomes" id="UP000078200">
    <property type="component" value="Unassembled WGS sequence"/>
</dbReference>
<accession>A0A1A9UUK6</accession>
<keyword evidence="1" id="KW-1133">Transmembrane helix</keyword>
<keyword evidence="3" id="KW-1185">Reference proteome</keyword>
<reference evidence="2" key="1">
    <citation type="submission" date="2020-05" db="UniProtKB">
        <authorList>
            <consortium name="EnsemblMetazoa"/>
        </authorList>
    </citation>
    <scope>IDENTIFICATION</scope>
    <source>
        <strain evidence="2">TTRI</strain>
    </source>
</reference>
<sequence length="118" mass="13063">MAAPTHCNLLNGNTNVLHSVKWQHQPVVPVSIYLNAREYICIIRRISIIIIVTVIVIIKHKDSNRKKNISLSGPSCSKAIQNIAFNEQEFGPILRHTTGGAAMAAYDHNDPVLCPQPN</sequence>
<feature type="transmembrane region" description="Helical" evidence="1">
    <location>
        <begin position="36"/>
        <end position="58"/>
    </location>
</feature>
<proteinExistence type="predicted"/>
<evidence type="ECO:0000256" key="1">
    <source>
        <dbReference type="SAM" id="Phobius"/>
    </source>
</evidence>
<evidence type="ECO:0000313" key="2">
    <source>
        <dbReference type="EnsemblMetazoa" id="GAUT015895-PA"/>
    </source>
</evidence>
<name>A0A1A9UUK6_GLOAU</name>
<evidence type="ECO:0000313" key="3">
    <source>
        <dbReference type="Proteomes" id="UP000078200"/>
    </source>
</evidence>
<keyword evidence="1" id="KW-0472">Membrane</keyword>
<dbReference type="EnsemblMetazoa" id="GAUT015895-RA">
    <property type="protein sequence ID" value="GAUT015895-PA"/>
    <property type="gene ID" value="GAUT015895"/>
</dbReference>
<dbReference type="VEuPathDB" id="VectorBase:GAUT015895"/>
<protein>
    <submittedName>
        <fullName evidence="2">Uncharacterized protein</fullName>
    </submittedName>
</protein>
<keyword evidence="1" id="KW-0812">Transmembrane</keyword>
<dbReference type="AlphaFoldDB" id="A0A1A9UUK6"/>